<proteinExistence type="predicted"/>
<dbReference type="Proteomes" id="UP000183832">
    <property type="component" value="Unassembled WGS sequence"/>
</dbReference>
<gene>
    <name evidence="1" type="ORF">CLUMA_CG018591</name>
</gene>
<evidence type="ECO:0000313" key="2">
    <source>
        <dbReference type="Proteomes" id="UP000183832"/>
    </source>
</evidence>
<sequence>MFSDPLLYVAGTATHLQSSHSHPHKPQAVSILLVPVSLSIARCALQCSFLYLSHNVLIFMPNTERYLNEINFEVSRRKIL</sequence>
<keyword evidence="2" id="KW-1185">Reference proteome</keyword>
<dbReference type="AlphaFoldDB" id="A0A1J1IY13"/>
<protein>
    <submittedName>
        <fullName evidence="1">CLUMA_CG018591, isoform A</fullName>
    </submittedName>
</protein>
<dbReference type="EMBL" id="CVRI01000064">
    <property type="protein sequence ID" value="CRL05163.1"/>
    <property type="molecule type" value="Genomic_DNA"/>
</dbReference>
<name>A0A1J1IY13_9DIPT</name>
<organism evidence="1 2">
    <name type="scientific">Clunio marinus</name>
    <dbReference type="NCBI Taxonomy" id="568069"/>
    <lineage>
        <taxon>Eukaryota</taxon>
        <taxon>Metazoa</taxon>
        <taxon>Ecdysozoa</taxon>
        <taxon>Arthropoda</taxon>
        <taxon>Hexapoda</taxon>
        <taxon>Insecta</taxon>
        <taxon>Pterygota</taxon>
        <taxon>Neoptera</taxon>
        <taxon>Endopterygota</taxon>
        <taxon>Diptera</taxon>
        <taxon>Nematocera</taxon>
        <taxon>Chironomoidea</taxon>
        <taxon>Chironomidae</taxon>
        <taxon>Clunio</taxon>
    </lineage>
</organism>
<accession>A0A1J1IY13</accession>
<reference evidence="1 2" key="1">
    <citation type="submission" date="2015-04" db="EMBL/GenBank/DDBJ databases">
        <authorList>
            <person name="Syromyatnikov M.Y."/>
            <person name="Popov V.N."/>
        </authorList>
    </citation>
    <scope>NUCLEOTIDE SEQUENCE [LARGE SCALE GENOMIC DNA]</scope>
</reference>
<evidence type="ECO:0000313" key="1">
    <source>
        <dbReference type="EMBL" id="CRL05163.1"/>
    </source>
</evidence>